<dbReference type="NCBIfam" id="TIGR00681">
    <property type="entry name" value="kdpC"/>
    <property type="match status" value="1"/>
</dbReference>
<dbReference type="PANTHER" id="PTHR30042">
    <property type="entry name" value="POTASSIUM-TRANSPORTING ATPASE C CHAIN"/>
    <property type="match status" value="1"/>
</dbReference>
<keyword evidence="3 11" id="KW-0633">Potassium transport</keyword>
<dbReference type="NCBIfam" id="NF001454">
    <property type="entry name" value="PRK00315.1"/>
    <property type="match status" value="1"/>
</dbReference>
<evidence type="ECO:0000256" key="5">
    <source>
        <dbReference type="ARBA" id="ARBA00022741"/>
    </source>
</evidence>
<protein>
    <recommendedName>
        <fullName evidence="11">Potassium-transporting ATPase KdpC subunit</fullName>
    </recommendedName>
    <alternativeName>
        <fullName evidence="11">ATP phosphohydrolase [potassium-transporting] C chain</fullName>
    </alternativeName>
    <alternativeName>
        <fullName evidence="11">Potassium-binding and translocating subunit C</fullName>
    </alternativeName>
    <alternativeName>
        <fullName evidence="11">Potassium-translocating ATPase C chain</fullName>
    </alternativeName>
</protein>
<dbReference type="PANTHER" id="PTHR30042:SF2">
    <property type="entry name" value="POTASSIUM-TRANSPORTING ATPASE KDPC SUBUNIT"/>
    <property type="match status" value="1"/>
</dbReference>
<evidence type="ECO:0000313" key="12">
    <source>
        <dbReference type="EMBL" id="NNJ31999.1"/>
    </source>
</evidence>
<evidence type="ECO:0000256" key="1">
    <source>
        <dbReference type="ARBA" id="ARBA00022448"/>
    </source>
</evidence>
<keyword evidence="1 11" id="KW-0813">Transport</keyword>
<keyword evidence="9 11" id="KW-0406">Ion transport</keyword>
<evidence type="ECO:0000256" key="9">
    <source>
        <dbReference type="ARBA" id="ARBA00023065"/>
    </source>
</evidence>
<comment type="caution">
    <text evidence="12">The sequence shown here is derived from an EMBL/GenBank/DDBJ whole genome shotgun (WGS) entry which is preliminary data.</text>
</comment>
<comment type="function">
    <text evidence="11">Part of the high-affinity ATP-driven potassium transport (or Kdp) system, which catalyzes the hydrolysis of ATP coupled with the electrogenic transport of potassium into the cytoplasm. This subunit acts as a catalytic chaperone that increases the ATP-binding affinity of the ATP-hydrolyzing subunit KdpB by the formation of a transient KdpB/KdpC/ATP ternary complex.</text>
</comment>
<dbReference type="Proteomes" id="UP000539052">
    <property type="component" value="Unassembled WGS sequence"/>
</dbReference>
<dbReference type="HAMAP" id="MF_00276">
    <property type="entry name" value="KdpC"/>
    <property type="match status" value="1"/>
</dbReference>
<evidence type="ECO:0000313" key="13">
    <source>
        <dbReference type="Proteomes" id="UP000539052"/>
    </source>
</evidence>
<keyword evidence="5 11" id="KW-0547">Nucleotide-binding</keyword>
<reference evidence="12 13" key="1">
    <citation type="submission" date="2020-03" db="EMBL/GenBank/DDBJ databases">
        <title>Genome Sequence of industrial isolate, B5A.</title>
        <authorList>
            <person name="Sharma S."/>
            <person name="Patil P.B."/>
            <person name="Korpole S."/>
        </authorList>
    </citation>
    <scope>NUCLEOTIDE SEQUENCE [LARGE SCALE GENOMIC DNA]</scope>
    <source>
        <strain evidence="12 13">PI-S10-B5A</strain>
    </source>
</reference>
<dbReference type="Pfam" id="PF02669">
    <property type="entry name" value="KdpC"/>
    <property type="match status" value="1"/>
</dbReference>
<dbReference type="PIRSF" id="PIRSF001296">
    <property type="entry name" value="K_ATPase_KdpC"/>
    <property type="match status" value="1"/>
</dbReference>
<name>A0ABX1VW51_9FIRM</name>
<keyword evidence="6 11" id="KW-0067">ATP-binding</keyword>
<sequence>MKTVKETLQRATILVIIMTVLCGLAYPLMITGISQVFYSNKANGSIIEVDGKKYGSELLGQQFTGDEYLWGRIMNINTQVFSDKNGDALMYASPSNINTTSEEFANLVDERVSKIKSANPDTDTEEVPVDLVTSSGSGLDPQISYAAANYQIERIAVARGISTTQVQNIIDKYTTNRFVGVFGENVVNVLKVNLALDGIID</sequence>
<evidence type="ECO:0000256" key="7">
    <source>
        <dbReference type="ARBA" id="ARBA00022958"/>
    </source>
</evidence>
<comment type="similarity">
    <text evidence="11">Belongs to the KdpC family.</text>
</comment>
<organism evidence="12 13">
    <name type="scientific">Lacrimispora defluvii</name>
    <dbReference type="NCBI Taxonomy" id="2719233"/>
    <lineage>
        <taxon>Bacteria</taxon>
        <taxon>Bacillati</taxon>
        <taxon>Bacillota</taxon>
        <taxon>Clostridia</taxon>
        <taxon>Lachnospirales</taxon>
        <taxon>Lachnospiraceae</taxon>
        <taxon>Lacrimispora</taxon>
    </lineage>
</organism>
<evidence type="ECO:0000256" key="11">
    <source>
        <dbReference type="HAMAP-Rule" id="MF_00276"/>
    </source>
</evidence>
<keyword evidence="10 11" id="KW-0472">Membrane</keyword>
<keyword evidence="4 11" id="KW-0812">Transmembrane</keyword>
<keyword evidence="2 11" id="KW-1003">Cell membrane</keyword>
<accession>A0ABX1VW51</accession>
<keyword evidence="13" id="KW-1185">Reference proteome</keyword>
<evidence type="ECO:0000256" key="6">
    <source>
        <dbReference type="ARBA" id="ARBA00022840"/>
    </source>
</evidence>
<evidence type="ECO:0000256" key="8">
    <source>
        <dbReference type="ARBA" id="ARBA00022989"/>
    </source>
</evidence>
<evidence type="ECO:0000256" key="3">
    <source>
        <dbReference type="ARBA" id="ARBA00022538"/>
    </source>
</evidence>
<dbReference type="RefSeq" id="WP_170823105.1">
    <property type="nucleotide sequence ID" value="NZ_JAAOXG010000042.1"/>
</dbReference>
<evidence type="ECO:0000256" key="2">
    <source>
        <dbReference type="ARBA" id="ARBA00022475"/>
    </source>
</evidence>
<keyword evidence="7 11" id="KW-0630">Potassium</keyword>
<comment type="subunit">
    <text evidence="11">The system is composed of three essential subunits: KdpA, KdpB and KdpC.</text>
</comment>
<gene>
    <name evidence="11 12" type="primary">kdpC</name>
    <name evidence="12" type="ORF">G9470_19710</name>
</gene>
<evidence type="ECO:0000256" key="4">
    <source>
        <dbReference type="ARBA" id="ARBA00022692"/>
    </source>
</evidence>
<feature type="transmembrane region" description="Helical" evidence="11">
    <location>
        <begin position="12"/>
        <end position="38"/>
    </location>
</feature>
<comment type="subcellular location">
    <subcellularLocation>
        <location evidence="11">Cell membrane</location>
        <topology evidence="11">Single-pass membrane protein</topology>
    </subcellularLocation>
</comment>
<dbReference type="EMBL" id="JAAOXG010000042">
    <property type="protein sequence ID" value="NNJ31999.1"/>
    <property type="molecule type" value="Genomic_DNA"/>
</dbReference>
<dbReference type="InterPro" id="IPR003820">
    <property type="entry name" value="KdpC"/>
</dbReference>
<evidence type="ECO:0000256" key="10">
    <source>
        <dbReference type="ARBA" id="ARBA00023136"/>
    </source>
</evidence>
<keyword evidence="8 11" id="KW-1133">Transmembrane helix</keyword>
<proteinExistence type="inferred from homology"/>